<dbReference type="EMBL" id="DS178279">
    <property type="protein sequence ID" value="EFP81600.2"/>
    <property type="molecule type" value="Genomic_DNA"/>
</dbReference>
<dbReference type="GeneID" id="10532981"/>
<dbReference type="InParanoid" id="E3KB87"/>
<dbReference type="PANTHER" id="PTHR33129">
    <property type="entry name" value="PROTEIN KINASE DOMAIN-CONTAINING PROTEIN-RELATED"/>
    <property type="match status" value="1"/>
</dbReference>
<proteinExistence type="predicted"/>
<dbReference type="VEuPathDB" id="FungiDB:PGTG_07849"/>
<dbReference type="KEGG" id="pgr:PGTG_07849"/>
<dbReference type="HOGENOM" id="CLU_484086_0_0_1"/>
<dbReference type="AlphaFoldDB" id="E3KB87"/>
<gene>
    <name evidence="1" type="ORF">PGTG_07849</name>
</gene>
<evidence type="ECO:0000313" key="1">
    <source>
        <dbReference type="EMBL" id="EFP81600.2"/>
    </source>
</evidence>
<dbReference type="InterPro" id="IPR052980">
    <property type="entry name" value="Crinkler_effector"/>
</dbReference>
<protein>
    <submittedName>
        <fullName evidence="1">Uncharacterized protein</fullName>
    </submittedName>
</protein>
<evidence type="ECO:0000313" key="2">
    <source>
        <dbReference type="Proteomes" id="UP000008783"/>
    </source>
</evidence>
<dbReference type="PANTHER" id="PTHR33129:SF1">
    <property type="entry name" value="ATP-BINDING PROTEIN"/>
    <property type="match status" value="1"/>
</dbReference>
<dbReference type="RefSeq" id="XP_003326019.2">
    <property type="nucleotide sequence ID" value="XM_003325971.2"/>
</dbReference>
<reference evidence="2" key="2">
    <citation type="journal article" date="2011" name="Proc. Natl. Acad. Sci. U.S.A.">
        <title>Obligate biotrophy features unraveled by the genomic analysis of rust fungi.</title>
        <authorList>
            <person name="Duplessis S."/>
            <person name="Cuomo C.A."/>
            <person name="Lin Y.-C."/>
            <person name="Aerts A."/>
            <person name="Tisserant E."/>
            <person name="Veneault-Fourrey C."/>
            <person name="Joly D.L."/>
            <person name="Hacquard S."/>
            <person name="Amselem J."/>
            <person name="Cantarel B.L."/>
            <person name="Chiu R."/>
            <person name="Coutinho P.M."/>
            <person name="Feau N."/>
            <person name="Field M."/>
            <person name="Frey P."/>
            <person name="Gelhaye E."/>
            <person name="Goldberg J."/>
            <person name="Grabherr M.G."/>
            <person name="Kodira C.D."/>
            <person name="Kohler A."/>
            <person name="Kuees U."/>
            <person name="Lindquist E.A."/>
            <person name="Lucas S.M."/>
            <person name="Mago R."/>
            <person name="Mauceli E."/>
            <person name="Morin E."/>
            <person name="Murat C."/>
            <person name="Pangilinan J.L."/>
            <person name="Park R."/>
            <person name="Pearson M."/>
            <person name="Quesneville H."/>
            <person name="Rouhier N."/>
            <person name="Sakthikumar S."/>
            <person name="Salamov A.A."/>
            <person name="Schmutz J."/>
            <person name="Selles B."/>
            <person name="Shapiro H."/>
            <person name="Tanguay P."/>
            <person name="Tuskan G.A."/>
            <person name="Henrissat B."/>
            <person name="Van de Peer Y."/>
            <person name="Rouze P."/>
            <person name="Ellis J.G."/>
            <person name="Dodds P.N."/>
            <person name="Schein J.E."/>
            <person name="Zhong S."/>
            <person name="Hamelin R.C."/>
            <person name="Grigoriev I.V."/>
            <person name="Szabo L.J."/>
            <person name="Martin F."/>
        </authorList>
    </citation>
    <scope>NUCLEOTIDE SEQUENCE [LARGE SCALE GENOMIC DNA]</scope>
    <source>
        <strain evidence="2">CRL 75-36-700-3 / race SCCL</strain>
    </source>
</reference>
<dbReference type="OrthoDB" id="2495627at2759"/>
<sequence length="466" mass="52402">MVSRGSGSGIHIRLRTAASPSAHRHLAIFVSASRLDCQSYCSHPLKSLHAQALIMVPARIWLSFKNNLSDVQTDGLVFVNDLVHAAKKDFSRSLRAYDTSDITLHTAEHAEPLTSHSRLAEHAEQLSACGLPETPLIIKVKSNVEEDIVRFWKALPEATLVVDGEMEYLELKESTYVLGRQDLGHRLLVRPVYKELCEHFEQKSSCNKWVVAGTPGIGKTIFSAYCMWIAACKKKTVVWEPFRFPENNPLKSYLMTSGGVELVDNKTSDLANALNNPETVYIIDGKALPMCGAWTLHLTPPHLHRPLRQLGFTILYMGPWDWEEMEHCKAILYPNEEILPTKLMDRLFDWYGGVPRYVLELASARLKALDGNEEAVLQEMVAKVKLALDQSSPFEFFQALQAASISGDHPHLVIHIQRHPSGNLDQFHLRWASHQTRTVMEKVMAQEIRSGSSCGKMLMRVMAGES</sequence>
<keyword evidence="2" id="KW-1185">Reference proteome</keyword>
<reference key="1">
    <citation type="submission" date="2007-01" db="EMBL/GenBank/DDBJ databases">
        <title>The Genome Sequence of Puccinia graminis f. sp. tritici Strain CRL 75-36-700-3.</title>
        <authorList>
            <consortium name="The Broad Institute Genome Sequencing Platform"/>
            <person name="Birren B."/>
            <person name="Lander E."/>
            <person name="Galagan J."/>
            <person name="Nusbaum C."/>
            <person name="Devon K."/>
            <person name="Cuomo C."/>
            <person name="Jaffe D."/>
            <person name="Butler J."/>
            <person name="Alvarez P."/>
            <person name="Gnerre S."/>
            <person name="Grabherr M."/>
            <person name="Mauceli E."/>
            <person name="Brockman W."/>
            <person name="Young S."/>
            <person name="LaButti K."/>
            <person name="Sykes S."/>
            <person name="DeCaprio D."/>
            <person name="Crawford M."/>
            <person name="Koehrsen M."/>
            <person name="Engels R."/>
            <person name="Montgomery P."/>
            <person name="Pearson M."/>
            <person name="Howarth C."/>
            <person name="Larson L."/>
            <person name="White J."/>
            <person name="Zeng Q."/>
            <person name="Kodira C."/>
            <person name="Yandava C."/>
            <person name="Alvarado L."/>
            <person name="O'Leary S."/>
            <person name="Szabo L."/>
            <person name="Dean R."/>
            <person name="Schein J."/>
        </authorList>
    </citation>
    <scope>NUCLEOTIDE SEQUENCE</scope>
    <source>
        <strain>CRL 75-36-700-3</strain>
    </source>
</reference>
<organism evidence="1 2">
    <name type="scientific">Puccinia graminis f. sp. tritici (strain CRL 75-36-700-3 / race SCCL)</name>
    <name type="common">Black stem rust fungus</name>
    <dbReference type="NCBI Taxonomy" id="418459"/>
    <lineage>
        <taxon>Eukaryota</taxon>
        <taxon>Fungi</taxon>
        <taxon>Dikarya</taxon>
        <taxon>Basidiomycota</taxon>
        <taxon>Pucciniomycotina</taxon>
        <taxon>Pucciniomycetes</taxon>
        <taxon>Pucciniales</taxon>
        <taxon>Pucciniaceae</taxon>
        <taxon>Puccinia</taxon>
    </lineage>
</organism>
<dbReference type="Proteomes" id="UP000008783">
    <property type="component" value="Unassembled WGS sequence"/>
</dbReference>
<accession>E3KB87</accession>
<name>E3KB87_PUCGT</name>